<evidence type="ECO:0000313" key="16">
    <source>
        <dbReference type="Proteomes" id="UP000287651"/>
    </source>
</evidence>
<evidence type="ECO:0000256" key="12">
    <source>
        <dbReference type="SAM" id="Phobius"/>
    </source>
</evidence>
<dbReference type="SUPFAM" id="SSF52058">
    <property type="entry name" value="L domain-like"/>
    <property type="match status" value="3"/>
</dbReference>
<evidence type="ECO:0000256" key="11">
    <source>
        <dbReference type="SAM" id="MobiDB-lite"/>
    </source>
</evidence>
<accession>A0A426Z470</accession>
<dbReference type="PANTHER" id="PTHR48063">
    <property type="entry name" value="LRR RECEPTOR-LIKE KINASE"/>
    <property type="match status" value="1"/>
</dbReference>
<evidence type="ECO:0000256" key="6">
    <source>
        <dbReference type="ARBA" id="ARBA00022729"/>
    </source>
</evidence>
<dbReference type="FunFam" id="3.80.10.10:FF:000111">
    <property type="entry name" value="LRR receptor-like serine/threonine-protein kinase ERECTA"/>
    <property type="match status" value="1"/>
</dbReference>
<dbReference type="InterPro" id="IPR013210">
    <property type="entry name" value="LRR_N_plant-typ"/>
</dbReference>
<evidence type="ECO:0000259" key="14">
    <source>
        <dbReference type="Pfam" id="PF23598"/>
    </source>
</evidence>
<evidence type="ECO:0000256" key="1">
    <source>
        <dbReference type="ARBA" id="ARBA00004251"/>
    </source>
</evidence>
<dbReference type="GO" id="GO:0005886">
    <property type="term" value="C:plasma membrane"/>
    <property type="evidence" value="ECO:0007669"/>
    <property type="project" value="UniProtKB-SubCell"/>
</dbReference>
<feature type="transmembrane region" description="Helical" evidence="12">
    <location>
        <begin position="947"/>
        <end position="968"/>
    </location>
</feature>
<dbReference type="FunFam" id="3.80.10.10:FF:000095">
    <property type="entry name" value="LRR receptor-like serine/threonine-protein kinase GSO1"/>
    <property type="match status" value="1"/>
</dbReference>
<keyword evidence="4" id="KW-0433">Leucine-rich repeat</keyword>
<keyword evidence="10" id="KW-0325">Glycoprotein</keyword>
<keyword evidence="8 12" id="KW-1133">Transmembrane helix</keyword>
<name>A0A426Z470_ENSVE</name>
<dbReference type="GO" id="GO:0009791">
    <property type="term" value="P:post-embryonic development"/>
    <property type="evidence" value="ECO:0007669"/>
    <property type="project" value="UniProtKB-ARBA"/>
</dbReference>
<proteinExistence type="inferred from homology"/>
<feature type="domain" description="Disease resistance R13L4/SHOC-2-like LRR" evidence="14">
    <location>
        <begin position="322"/>
        <end position="497"/>
    </location>
</feature>
<dbReference type="PANTHER" id="PTHR48063:SF90">
    <property type="entry name" value="OS11G0565920 PROTEIN"/>
    <property type="match status" value="1"/>
</dbReference>
<evidence type="ECO:0000256" key="3">
    <source>
        <dbReference type="ARBA" id="ARBA00022475"/>
    </source>
</evidence>
<comment type="caution">
    <text evidence="15">The sequence shown here is derived from an EMBL/GenBank/DDBJ whole genome shotgun (WGS) entry which is preliminary data.</text>
</comment>
<dbReference type="Pfam" id="PF13855">
    <property type="entry name" value="LRR_8"/>
    <property type="match status" value="2"/>
</dbReference>
<dbReference type="Gene3D" id="3.80.10.10">
    <property type="entry name" value="Ribonuclease Inhibitor"/>
    <property type="match status" value="4"/>
</dbReference>
<feature type="region of interest" description="Disordered" evidence="11">
    <location>
        <begin position="1"/>
        <end position="23"/>
    </location>
</feature>
<keyword evidence="7" id="KW-0677">Repeat</keyword>
<dbReference type="FunFam" id="3.80.10.10:FF:000453">
    <property type="entry name" value="Leucine-rich receptor-like protein kinase family protein"/>
    <property type="match status" value="1"/>
</dbReference>
<evidence type="ECO:0000256" key="10">
    <source>
        <dbReference type="ARBA" id="ARBA00023180"/>
    </source>
</evidence>
<dbReference type="SMART" id="SM00365">
    <property type="entry name" value="LRR_SD22"/>
    <property type="match status" value="7"/>
</dbReference>
<organism evidence="15 16">
    <name type="scientific">Ensete ventricosum</name>
    <name type="common">Abyssinian banana</name>
    <name type="synonym">Musa ensete</name>
    <dbReference type="NCBI Taxonomy" id="4639"/>
    <lineage>
        <taxon>Eukaryota</taxon>
        <taxon>Viridiplantae</taxon>
        <taxon>Streptophyta</taxon>
        <taxon>Embryophyta</taxon>
        <taxon>Tracheophyta</taxon>
        <taxon>Spermatophyta</taxon>
        <taxon>Magnoliopsida</taxon>
        <taxon>Liliopsida</taxon>
        <taxon>Zingiberales</taxon>
        <taxon>Musaceae</taxon>
        <taxon>Ensete</taxon>
    </lineage>
</organism>
<comment type="subcellular location">
    <subcellularLocation>
        <location evidence="1">Cell membrane</location>
        <topology evidence="1">Single-pass type I membrane protein</topology>
    </subcellularLocation>
</comment>
<evidence type="ECO:0000256" key="5">
    <source>
        <dbReference type="ARBA" id="ARBA00022692"/>
    </source>
</evidence>
<sequence>METKGPVISQRDDPVAIGESMGDTRSPSHASLLCSCVMSVLFLTLATAARGCMEAERDALLAFKAGIVDPSRRLSSWRRPVDCCRWSGVVCDNTTGHVVQLNLQNAEAYYDNSTVLGGEIRPSLLSLTHLRRLNLTQNDFGGVQIPEFFGSFGRLRYLDLSYSNFGGVIPPQLGNLSTLRYLSLSSYNLRIHAGDDLHWLSRLSSLTFLQMNFVNLSTTSPDWLRAVNQLPSLQQLYLSGCGLAALPDSLSRVNLTALATLDLRGNSFNSTFPSWLFELRSLSYLAISNSELYGTVPAGFGNLTRLTQLDLSGNSLAGSIPVDLWSLTSLTTLDLSHNSFTSLLLPQIGNTSSLSQLNLVQCSIVGSIPAEIGRLTGLTELRLSGNSLTGRVPAEIGNLSSLTQLDLGHNSLSGVIPVEIGKLVDLSTLDLSDNSLEGTMSELHFANLTELVVLYTYANPLTIRFHHDWVPPFQLQSIKTDACNLGPSFPRWLRSQEFLTDVDLSNTSIEDTLPDWFWNSSSSTIMGINLSHNKIGGVLLVSLESMTTLMFLNLSSNLLRGRIPVLPPNLQALDLSSNSLTGSLPPTISSQLSYLFLSHNYLHGSMPSSYVCDLQQLYALDLSNNQISGEIPRCWQEGSQLLFVNLANNKLRGKVPESIGNLGNLQFLHLNNNSLFGRIPSSLQNCSRLAVIDLGNNNFSGNIPAWIGQSLPNLQVLLLRSNMFSGYIPVQLGRSSNLQIIDLSNNRLSGSVPHSFGNFSAMISTSKSMASTVSNIMDFALSSFVASESISLVTKGDEFSFSTILRFVKSIDLSNNDLSGVIPPEIGSLFALQTLNLSGNGFQGMIPKTMGDIKSLETLDLSFNKLSGVIPRSFSALNSLSHLNLSYNNLSGAIPSGNQLQTLDDASIYIGNVYLCGPPVTKSCSDDPNVDSTEEEEYESGSHVLSFYYGTGLGYLVGLWSVFVVMLFKKDWRLFYFETVDKMYDKAYVAIKIRLRRN</sequence>
<keyword evidence="3" id="KW-1003">Cell membrane</keyword>
<dbReference type="AlphaFoldDB" id="A0A426Z470"/>
<evidence type="ECO:0000313" key="15">
    <source>
        <dbReference type="EMBL" id="RRT58777.1"/>
    </source>
</evidence>
<evidence type="ECO:0000256" key="2">
    <source>
        <dbReference type="ARBA" id="ARBA00009592"/>
    </source>
</evidence>
<evidence type="ECO:0000256" key="4">
    <source>
        <dbReference type="ARBA" id="ARBA00022614"/>
    </source>
</evidence>
<reference evidence="15 16" key="1">
    <citation type="journal article" date="2014" name="Agronomy (Basel)">
        <title>A Draft Genome Sequence for Ensete ventricosum, the Drought-Tolerant Tree Against Hunger.</title>
        <authorList>
            <person name="Harrison J."/>
            <person name="Moore K.A."/>
            <person name="Paszkiewicz K."/>
            <person name="Jones T."/>
            <person name="Grant M."/>
            <person name="Ambacheew D."/>
            <person name="Muzemil S."/>
            <person name="Studholme D.J."/>
        </authorList>
    </citation>
    <scope>NUCLEOTIDE SEQUENCE [LARGE SCALE GENOMIC DNA]</scope>
</reference>
<dbReference type="InterPro" id="IPR001611">
    <property type="entry name" value="Leu-rich_rpt"/>
</dbReference>
<dbReference type="Pfam" id="PF23598">
    <property type="entry name" value="LRR_14"/>
    <property type="match status" value="1"/>
</dbReference>
<evidence type="ECO:0000256" key="7">
    <source>
        <dbReference type="ARBA" id="ARBA00022737"/>
    </source>
</evidence>
<dbReference type="InterPro" id="IPR046956">
    <property type="entry name" value="RLP23-like"/>
</dbReference>
<dbReference type="FunFam" id="3.80.10.10:FF:000649">
    <property type="entry name" value="Leucine Rich Repeat family protein"/>
    <property type="match status" value="1"/>
</dbReference>
<dbReference type="InterPro" id="IPR032675">
    <property type="entry name" value="LRR_dom_sf"/>
</dbReference>
<dbReference type="EMBL" id="AMZH03008520">
    <property type="protein sequence ID" value="RRT58777.1"/>
    <property type="molecule type" value="Genomic_DNA"/>
</dbReference>
<dbReference type="GO" id="GO:0051707">
    <property type="term" value="P:response to other organism"/>
    <property type="evidence" value="ECO:0007669"/>
    <property type="project" value="UniProtKB-ARBA"/>
</dbReference>
<keyword evidence="5 12" id="KW-0812">Transmembrane</keyword>
<feature type="domain" description="Leucine-rich repeat-containing N-terminal plant-type" evidence="13">
    <location>
        <begin position="55"/>
        <end position="92"/>
    </location>
</feature>
<dbReference type="PRINTS" id="PR00019">
    <property type="entry name" value="LEURICHRPT"/>
</dbReference>
<evidence type="ECO:0000259" key="13">
    <source>
        <dbReference type="Pfam" id="PF08263"/>
    </source>
</evidence>
<dbReference type="Pfam" id="PF13516">
    <property type="entry name" value="LRR_6"/>
    <property type="match status" value="1"/>
</dbReference>
<evidence type="ECO:0000256" key="8">
    <source>
        <dbReference type="ARBA" id="ARBA00022989"/>
    </source>
</evidence>
<dbReference type="GO" id="GO:0006952">
    <property type="term" value="P:defense response"/>
    <property type="evidence" value="ECO:0007669"/>
    <property type="project" value="UniProtKB-ARBA"/>
</dbReference>
<evidence type="ECO:0000256" key="9">
    <source>
        <dbReference type="ARBA" id="ARBA00023136"/>
    </source>
</evidence>
<dbReference type="InterPro" id="IPR055414">
    <property type="entry name" value="LRR_R13L4/SHOC2-like"/>
</dbReference>
<dbReference type="InterPro" id="IPR003591">
    <property type="entry name" value="Leu-rich_rpt_typical-subtyp"/>
</dbReference>
<comment type="similarity">
    <text evidence="2">Belongs to the RLP family.</text>
</comment>
<keyword evidence="6" id="KW-0732">Signal</keyword>
<protein>
    <submittedName>
        <fullName evidence="15">Uncharacterized protein</fullName>
    </submittedName>
</protein>
<dbReference type="SMART" id="SM00369">
    <property type="entry name" value="LRR_TYP"/>
    <property type="match status" value="15"/>
</dbReference>
<dbReference type="Pfam" id="PF08263">
    <property type="entry name" value="LRRNT_2"/>
    <property type="match status" value="1"/>
</dbReference>
<dbReference type="Pfam" id="PF00560">
    <property type="entry name" value="LRR_1"/>
    <property type="match status" value="8"/>
</dbReference>
<dbReference type="Proteomes" id="UP000287651">
    <property type="component" value="Unassembled WGS sequence"/>
</dbReference>
<gene>
    <name evidence="15" type="ORF">B296_00026859</name>
</gene>
<keyword evidence="9 12" id="KW-0472">Membrane</keyword>